<dbReference type="AlphaFoldDB" id="A0A4V2V1X0"/>
<reference evidence="2 3" key="1">
    <citation type="submission" date="2019-03" db="EMBL/GenBank/DDBJ databases">
        <title>Genomic Encyclopedia of Type Strains, Phase IV (KMG-IV): sequencing the most valuable type-strain genomes for metagenomic binning, comparative biology and taxonomic classification.</title>
        <authorList>
            <person name="Goeker M."/>
        </authorList>
    </citation>
    <scope>NUCLEOTIDE SEQUENCE [LARGE SCALE GENOMIC DNA]</scope>
    <source>
        <strain evidence="2 3">DSM 13587</strain>
    </source>
</reference>
<dbReference type="Proteomes" id="UP000295717">
    <property type="component" value="Unassembled WGS sequence"/>
</dbReference>
<gene>
    <name evidence="2" type="ORF">EDC35_102143</name>
</gene>
<proteinExistence type="predicted"/>
<feature type="region of interest" description="Disordered" evidence="1">
    <location>
        <begin position="77"/>
        <end position="99"/>
    </location>
</feature>
<organism evidence="2 3">
    <name type="scientific">Thiobaca trueperi</name>
    <dbReference type="NCBI Taxonomy" id="127458"/>
    <lineage>
        <taxon>Bacteria</taxon>
        <taxon>Pseudomonadati</taxon>
        <taxon>Pseudomonadota</taxon>
        <taxon>Gammaproteobacteria</taxon>
        <taxon>Chromatiales</taxon>
        <taxon>Chromatiaceae</taxon>
        <taxon>Thiobaca</taxon>
    </lineage>
</organism>
<evidence type="ECO:0000256" key="1">
    <source>
        <dbReference type="SAM" id="MobiDB-lite"/>
    </source>
</evidence>
<keyword evidence="3" id="KW-1185">Reference proteome</keyword>
<accession>A0A4V2V1X0</accession>
<evidence type="ECO:0000313" key="2">
    <source>
        <dbReference type="EMBL" id="TCT22812.1"/>
    </source>
</evidence>
<evidence type="ECO:0000313" key="3">
    <source>
        <dbReference type="Proteomes" id="UP000295717"/>
    </source>
</evidence>
<name>A0A4V2V1X0_9GAMM</name>
<sequence>MPEPIVGQCWHCGQELSKLDYGRESVCLVCHKPTHCCRNCRHHAPGRPNECMEPLVDRVLDKTRSNFCDFFEPVRQAKAAGSGAPDPDVLRQTAEDLFK</sequence>
<dbReference type="RefSeq" id="WP_132975946.1">
    <property type="nucleotide sequence ID" value="NZ_SMAO01000002.1"/>
</dbReference>
<dbReference type="OrthoDB" id="129664at2"/>
<comment type="caution">
    <text evidence="2">The sequence shown here is derived from an EMBL/GenBank/DDBJ whole genome shotgun (WGS) entry which is preliminary data.</text>
</comment>
<dbReference type="EMBL" id="SMAO01000002">
    <property type="protein sequence ID" value="TCT22812.1"/>
    <property type="molecule type" value="Genomic_DNA"/>
</dbReference>
<protein>
    <submittedName>
        <fullName evidence="2">Uncharacterized protein</fullName>
    </submittedName>
</protein>